<feature type="domain" description="Ppx/GppA phosphatase N-terminal" evidence="1">
    <location>
        <begin position="42"/>
        <end position="308"/>
    </location>
</feature>
<dbReference type="SUPFAM" id="SSF53067">
    <property type="entry name" value="Actin-like ATPase domain"/>
    <property type="match status" value="2"/>
</dbReference>
<dbReference type="PANTHER" id="PTHR30005:SF0">
    <property type="entry name" value="RETROGRADE REGULATION PROTEIN 2"/>
    <property type="match status" value="1"/>
</dbReference>
<dbReference type="InterPro" id="IPR003695">
    <property type="entry name" value="Ppx_GppA_N"/>
</dbReference>
<dbReference type="RefSeq" id="WP_160770040.1">
    <property type="nucleotide sequence ID" value="NZ_WTYV01000001.1"/>
</dbReference>
<protein>
    <submittedName>
        <fullName evidence="2">Ppx/GppA family phosphatase</fullName>
    </submittedName>
</protein>
<dbReference type="Proteomes" id="UP000466966">
    <property type="component" value="Unassembled WGS sequence"/>
</dbReference>
<dbReference type="CDD" id="cd24052">
    <property type="entry name" value="ASKHA_NBD_HpPPX-GppA-like"/>
    <property type="match status" value="1"/>
</dbReference>
<organism evidence="2 3">
    <name type="scientific">Alteraurantiacibacter buctensis</name>
    <dbReference type="NCBI Taxonomy" id="1503981"/>
    <lineage>
        <taxon>Bacteria</taxon>
        <taxon>Pseudomonadati</taxon>
        <taxon>Pseudomonadota</taxon>
        <taxon>Alphaproteobacteria</taxon>
        <taxon>Sphingomonadales</taxon>
        <taxon>Erythrobacteraceae</taxon>
        <taxon>Alteraurantiacibacter</taxon>
    </lineage>
</organism>
<sequence>MTTSSGTRRTNGGEYRPDRAVIDIGSNTVRLVVYTGSRRAPAVYLNEKVTARLGRDLMGSGKMPDKAMDLALGGLARFAVILKDLEVADVQCVATAAVRDASNGPKFLDRVRALGLEPRLLSGEEEARYAALGVIGAFPKAQGLVADLGGGSLELVELAGGECGQGVSLPLGTLRLAPMRAKGDEALRKGVAAALDQARWAAEVGGPLYLVGGTWRALATLAMHRTRYPLTDPHAFTLDPARAAKLCKRLAQSNPEELSAVEGIPSSRAAGLPDAAAMLRVMIQKLKPSALVISSWGLREGLLFDRLDPAERAQDPLIAAVSRFTAPRGASLNAATMMAGWTSAVAQSVGKGSETLRLAATLLAKAQVHLEPNMRLRHSDDWALDKRWIGVDHRGRALIAAALHGAAGRPEPPLRLLGLASEADLRVAAGWGLALRLCRRIGAGTRASLLTSRLSRHEDRLVLWLEPERAPLASDQVVSELNALARWLGCEAHLVVGEAQGGIAG</sequence>
<dbReference type="Gene3D" id="1.10.3210.10">
    <property type="entry name" value="Hypothetical protein af1432"/>
    <property type="match status" value="1"/>
</dbReference>
<proteinExistence type="predicted"/>
<keyword evidence="3" id="KW-1185">Reference proteome</keyword>
<dbReference type="OrthoDB" id="3698573at2"/>
<dbReference type="Pfam" id="PF02541">
    <property type="entry name" value="Ppx-GppA"/>
    <property type="match status" value="1"/>
</dbReference>
<accession>A0A844YWF9</accession>
<evidence type="ECO:0000313" key="3">
    <source>
        <dbReference type="Proteomes" id="UP000466966"/>
    </source>
</evidence>
<dbReference type="PANTHER" id="PTHR30005">
    <property type="entry name" value="EXOPOLYPHOSPHATASE"/>
    <property type="match status" value="1"/>
</dbReference>
<dbReference type="AlphaFoldDB" id="A0A844YWF9"/>
<dbReference type="Gene3D" id="3.30.420.150">
    <property type="entry name" value="Exopolyphosphatase. Domain 2"/>
    <property type="match status" value="1"/>
</dbReference>
<reference evidence="2 3" key="1">
    <citation type="submission" date="2019-12" db="EMBL/GenBank/DDBJ databases">
        <title>Genomic-based taxomic classification of the family Erythrobacteraceae.</title>
        <authorList>
            <person name="Xu L."/>
        </authorList>
    </citation>
    <scope>NUCLEOTIDE SEQUENCE [LARGE SCALE GENOMIC DNA]</scope>
    <source>
        <strain evidence="2 3">M0322</strain>
    </source>
</reference>
<dbReference type="InterPro" id="IPR050273">
    <property type="entry name" value="GppA/Ppx_hydrolase"/>
</dbReference>
<comment type="caution">
    <text evidence="2">The sequence shown here is derived from an EMBL/GenBank/DDBJ whole genome shotgun (WGS) entry which is preliminary data.</text>
</comment>
<dbReference type="GO" id="GO:0016462">
    <property type="term" value="F:pyrophosphatase activity"/>
    <property type="evidence" value="ECO:0007669"/>
    <property type="project" value="TreeGrafter"/>
</dbReference>
<gene>
    <name evidence="2" type="ORF">GRI99_00355</name>
</gene>
<name>A0A844YWF9_9SPHN</name>
<dbReference type="Gene3D" id="3.30.420.40">
    <property type="match status" value="1"/>
</dbReference>
<evidence type="ECO:0000259" key="1">
    <source>
        <dbReference type="Pfam" id="PF02541"/>
    </source>
</evidence>
<evidence type="ECO:0000313" key="2">
    <source>
        <dbReference type="EMBL" id="MXO70083.1"/>
    </source>
</evidence>
<dbReference type="InterPro" id="IPR043129">
    <property type="entry name" value="ATPase_NBD"/>
</dbReference>
<dbReference type="EMBL" id="WTYV01000001">
    <property type="protein sequence ID" value="MXO70083.1"/>
    <property type="molecule type" value="Genomic_DNA"/>
</dbReference>